<comment type="subcellular location">
    <subcellularLocation>
        <location evidence="1">Plastid</location>
    </subcellularLocation>
</comment>
<reference evidence="6 7" key="1">
    <citation type="submission" date="2020-06" db="EMBL/GenBank/DDBJ databases">
        <title>Transcriptomic and genomic resources for Thalictrum thalictroides and T. hernandezii: Facilitating candidate gene discovery in an emerging model plant lineage.</title>
        <authorList>
            <person name="Arias T."/>
            <person name="Riano-Pachon D.M."/>
            <person name="Di Stilio V.S."/>
        </authorList>
    </citation>
    <scope>NUCLEOTIDE SEQUENCE [LARGE SCALE GENOMIC DNA]</scope>
    <source>
        <strain evidence="7">cv. WT478/WT964</strain>
        <tissue evidence="6">Leaves</tissue>
    </source>
</reference>
<dbReference type="OrthoDB" id="498392at2759"/>
<protein>
    <submittedName>
        <fullName evidence="6">Plastid lipid-associated protein chloroplastic-like</fullName>
    </submittedName>
</protein>
<name>A0A7J6XEZ4_THATH</name>
<sequence>MALYLCSQCPSLVIQNPKPSSLRLFSLQSPKPFLSFSSIYSNPNKLSPFRIKSSLSSNESDSDSNDEKSSSQQNIVDEWGEKSEPEPPQSSYLDVDPPKDEDEWGGNGEVEIGKVEKKEKEEEGSYVSGGNGSAVYDKIGELKRSLVDTFYCTDLGFNTSSEVRAEVSELVTQLEALNPIPAPSSSSSLGGNWVLLYTAFSELLPLLAAGTTPLLKIKKIGQSIDTRNFTIENSTTFSSPFATFSFSASAIFEIRSPSRIQVSFKEGILNPPEISSSLPLPENLDVFGQNLDLSVVQRSLTPLQDIVANISRIISGQPPLKLPIPGERSSSWLLTTYLDDDFRISKGDGGLFILAKEGSRLLDQ</sequence>
<evidence type="ECO:0000313" key="6">
    <source>
        <dbReference type="EMBL" id="KAF5207498.1"/>
    </source>
</evidence>
<dbReference type="InterPro" id="IPR006843">
    <property type="entry name" value="PAP/fibrillin_dom"/>
</dbReference>
<accession>A0A7J6XEZ4</accession>
<dbReference type="Proteomes" id="UP000554482">
    <property type="component" value="Unassembled WGS sequence"/>
</dbReference>
<feature type="region of interest" description="Disordered" evidence="4">
    <location>
        <begin position="51"/>
        <end position="130"/>
    </location>
</feature>
<organism evidence="6 7">
    <name type="scientific">Thalictrum thalictroides</name>
    <name type="common">Rue-anemone</name>
    <name type="synonym">Anemone thalictroides</name>
    <dbReference type="NCBI Taxonomy" id="46969"/>
    <lineage>
        <taxon>Eukaryota</taxon>
        <taxon>Viridiplantae</taxon>
        <taxon>Streptophyta</taxon>
        <taxon>Embryophyta</taxon>
        <taxon>Tracheophyta</taxon>
        <taxon>Spermatophyta</taxon>
        <taxon>Magnoliopsida</taxon>
        <taxon>Ranunculales</taxon>
        <taxon>Ranunculaceae</taxon>
        <taxon>Thalictroideae</taxon>
        <taxon>Thalictrum</taxon>
    </lineage>
</organism>
<feature type="compositionally biased region" description="Basic and acidic residues" evidence="4">
    <location>
        <begin position="111"/>
        <end position="123"/>
    </location>
</feature>
<dbReference type="PANTHER" id="PTHR31906">
    <property type="entry name" value="PLASTID-LIPID-ASSOCIATED PROTEIN 4, CHLOROPLASTIC-RELATED"/>
    <property type="match status" value="1"/>
</dbReference>
<dbReference type="Pfam" id="PF04755">
    <property type="entry name" value="PAP_fibrillin"/>
    <property type="match status" value="1"/>
</dbReference>
<evidence type="ECO:0000256" key="2">
    <source>
        <dbReference type="ARBA" id="ARBA00022640"/>
    </source>
</evidence>
<keyword evidence="7" id="KW-1185">Reference proteome</keyword>
<dbReference type="EMBL" id="JABWDY010001361">
    <property type="protein sequence ID" value="KAF5207498.1"/>
    <property type="molecule type" value="Genomic_DNA"/>
</dbReference>
<evidence type="ECO:0000259" key="5">
    <source>
        <dbReference type="Pfam" id="PF04755"/>
    </source>
</evidence>
<keyword evidence="3" id="KW-0809">Transit peptide</keyword>
<evidence type="ECO:0000313" key="7">
    <source>
        <dbReference type="Proteomes" id="UP000554482"/>
    </source>
</evidence>
<feature type="domain" description="Plastid lipid-associated protein/fibrillin conserved" evidence="5">
    <location>
        <begin position="141"/>
        <end position="355"/>
    </location>
</feature>
<evidence type="ECO:0000256" key="4">
    <source>
        <dbReference type="SAM" id="MobiDB-lite"/>
    </source>
</evidence>
<dbReference type="GO" id="GO:0009536">
    <property type="term" value="C:plastid"/>
    <property type="evidence" value="ECO:0007669"/>
    <property type="project" value="UniProtKB-SubCell"/>
</dbReference>
<evidence type="ECO:0000256" key="1">
    <source>
        <dbReference type="ARBA" id="ARBA00004474"/>
    </source>
</evidence>
<evidence type="ECO:0000256" key="3">
    <source>
        <dbReference type="ARBA" id="ARBA00022946"/>
    </source>
</evidence>
<dbReference type="InterPro" id="IPR039633">
    <property type="entry name" value="PAP"/>
</dbReference>
<comment type="caution">
    <text evidence="6">The sequence shown here is derived from an EMBL/GenBank/DDBJ whole genome shotgun (WGS) entry which is preliminary data.</text>
</comment>
<keyword evidence="2" id="KW-0934">Plastid</keyword>
<dbReference type="AlphaFoldDB" id="A0A7J6XEZ4"/>
<proteinExistence type="predicted"/>
<gene>
    <name evidence="6" type="ORF">FRX31_002916</name>
</gene>